<dbReference type="RefSeq" id="WP_185661339.1">
    <property type="nucleotide sequence ID" value="NZ_CAWPOO010000013.1"/>
</dbReference>
<accession>A0A7X1B870</accession>
<sequence length="187" mass="20527">MKKSLYRIAINWYQASDKPLPAWLERACQKDDSLAAEKRFGDDLTRSLKRSPNDREPITGDDMASRVLRQITEEDYLAEQQQSDSSAGFAGWARGVGMAAAAFTIALGAYQFLDTDNGLPNGGESGAIVMIESEKATDGLLEDVTEDWKNPLDQEVEYIVSDAKNALSFLATTFVPSSYLVSDENAS</sequence>
<proteinExistence type="predicted"/>
<keyword evidence="2" id="KW-1185">Reference proteome</keyword>
<evidence type="ECO:0000313" key="1">
    <source>
        <dbReference type="EMBL" id="MBC2607450.1"/>
    </source>
</evidence>
<organism evidence="1 2">
    <name type="scientific">Pelagicoccus albus</name>
    <dbReference type="NCBI Taxonomy" id="415222"/>
    <lineage>
        <taxon>Bacteria</taxon>
        <taxon>Pseudomonadati</taxon>
        <taxon>Verrucomicrobiota</taxon>
        <taxon>Opitutia</taxon>
        <taxon>Puniceicoccales</taxon>
        <taxon>Pelagicoccaceae</taxon>
        <taxon>Pelagicoccus</taxon>
    </lineage>
</organism>
<name>A0A7X1B870_9BACT</name>
<dbReference type="AlphaFoldDB" id="A0A7X1B870"/>
<reference evidence="1 2" key="1">
    <citation type="submission" date="2020-07" db="EMBL/GenBank/DDBJ databases">
        <authorList>
            <person name="Feng X."/>
        </authorList>
    </citation>
    <scope>NUCLEOTIDE SEQUENCE [LARGE SCALE GENOMIC DNA]</scope>
    <source>
        <strain evidence="1 2">JCM23202</strain>
    </source>
</reference>
<protein>
    <submittedName>
        <fullName evidence="1">Uncharacterized protein</fullName>
    </submittedName>
</protein>
<dbReference type="EMBL" id="JACHVC010000013">
    <property type="protein sequence ID" value="MBC2607450.1"/>
    <property type="molecule type" value="Genomic_DNA"/>
</dbReference>
<comment type="caution">
    <text evidence="1">The sequence shown here is derived from an EMBL/GenBank/DDBJ whole genome shotgun (WGS) entry which is preliminary data.</text>
</comment>
<evidence type="ECO:0000313" key="2">
    <source>
        <dbReference type="Proteomes" id="UP000526501"/>
    </source>
</evidence>
<gene>
    <name evidence="1" type="ORF">H5P27_15460</name>
</gene>
<dbReference type="Proteomes" id="UP000526501">
    <property type="component" value="Unassembled WGS sequence"/>
</dbReference>